<dbReference type="PANTHER" id="PTHR43196:SF2">
    <property type="entry name" value="PHOSPHOADENOSINE PHOSPHOSULFATE REDUCTASE"/>
    <property type="match status" value="1"/>
</dbReference>
<dbReference type="EMBL" id="QFOD01000019">
    <property type="protein sequence ID" value="PZP29096.1"/>
    <property type="molecule type" value="Genomic_DNA"/>
</dbReference>
<dbReference type="Proteomes" id="UP000249633">
    <property type="component" value="Unassembled WGS sequence"/>
</dbReference>
<sequence>MQQIELPGLAPPAPPVFPAASASMERFALARDPMVDIALAGHAPVYLGVSGGKDSQALAYRVQAHLDDVGHAGPRALIHSDLGRIEWRDSIIVCERLAERLGWELIVVRRAAGDMMDRWLSRWEANVARYAALSCVRLIMPWSSAAQRFCTSELKSAVIARAIRARHPSGTVISGVGIRREESTARSRTPAAKRDERLTRARGIGLTWNPLIHWPRADVLDYIRSRGDILHAAYRIYGSSRVSCAFCVLGSQADLQASATCPDNAAIYREIVELEIRSTFSFQSNRWLGDVAPDLLDAPTRAALAEAKERAARRQAVEALIPRHLLYEAGWPTTMPSREEAALLADVRRQVAVTVGLADVGCLDEGAVMDRYAQLLHEKAQREA</sequence>
<dbReference type="InterPro" id="IPR014729">
    <property type="entry name" value="Rossmann-like_a/b/a_fold"/>
</dbReference>
<dbReference type="Gene3D" id="3.40.50.620">
    <property type="entry name" value="HUPs"/>
    <property type="match status" value="1"/>
</dbReference>
<name>A0A2W5F924_9BURK</name>
<dbReference type="GO" id="GO:0003824">
    <property type="term" value="F:catalytic activity"/>
    <property type="evidence" value="ECO:0007669"/>
    <property type="project" value="InterPro"/>
</dbReference>
<reference evidence="2 3" key="1">
    <citation type="submission" date="2017-08" db="EMBL/GenBank/DDBJ databases">
        <title>Infants hospitalized years apart are colonized by the same room-sourced microbial strains.</title>
        <authorList>
            <person name="Brooks B."/>
            <person name="Olm M.R."/>
            <person name="Firek B.A."/>
            <person name="Baker R."/>
            <person name="Thomas B.C."/>
            <person name="Morowitz M.J."/>
            <person name="Banfield J.F."/>
        </authorList>
    </citation>
    <scope>NUCLEOTIDE SEQUENCE [LARGE SCALE GENOMIC DNA]</scope>
    <source>
        <strain evidence="2">S2_012_000_R2_81</strain>
    </source>
</reference>
<accession>A0A2W5F924</accession>
<comment type="caution">
    <text evidence="2">The sequence shown here is derived from an EMBL/GenBank/DDBJ whole genome shotgun (WGS) entry which is preliminary data.</text>
</comment>
<feature type="domain" description="Phosphoadenosine phosphosulphate reductase" evidence="1">
    <location>
        <begin position="47"/>
        <end position="227"/>
    </location>
</feature>
<proteinExistence type="predicted"/>
<evidence type="ECO:0000313" key="3">
    <source>
        <dbReference type="Proteomes" id="UP000249633"/>
    </source>
</evidence>
<dbReference type="PANTHER" id="PTHR43196">
    <property type="entry name" value="SULFATE ADENYLYLTRANSFERASE SUBUNIT 2"/>
    <property type="match status" value="1"/>
</dbReference>
<protein>
    <recommendedName>
        <fullName evidence="1">Phosphoadenosine phosphosulphate reductase domain-containing protein</fullName>
    </recommendedName>
</protein>
<dbReference type="InterPro" id="IPR050128">
    <property type="entry name" value="Sulfate_adenylyltrnsfr_sub2"/>
</dbReference>
<dbReference type="Pfam" id="PF01507">
    <property type="entry name" value="PAPS_reduct"/>
    <property type="match status" value="1"/>
</dbReference>
<dbReference type="AlphaFoldDB" id="A0A2W5F924"/>
<evidence type="ECO:0000313" key="2">
    <source>
        <dbReference type="EMBL" id="PZP29096.1"/>
    </source>
</evidence>
<gene>
    <name evidence="2" type="ORF">DI603_17950</name>
</gene>
<dbReference type="InterPro" id="IPR002500">
    <property type="entry name" value="PAPS_reduct_dom"/>
</dbReference>
<organism evidence="2 3">
    <name type="scientific">Roseateles depolymerans</name>
    <dbReference type="NCBI Taxonomy" id="76731"/>
    <lineage>
        <taxon>Bacteria</taxon>
        <taxon>Pseudomonadati</taxon>
        <taxon>Pseudomonadota</taxon>
        <taxon>Betaproteobacteria</taxon>
        <taxon>Burkholderiales</taxon>
        <taxon>Sphaerotilaceae</taxon>
        <taxon>Roseateles</taxon>
    </lineage>
</organism>
<dbReference type="SUPFAM" id="SSF52402">
    <property type="entry name" value="Adenine nucleotide alpha hydrolases-like"/>
    <property type="match status" value="1"/>
</dbReference>
<evidence type="ECO:0000259" key="1">
    <source>
        <dbReference type="Pfam" id="PF01507"/>
    </source>
</evidence>